<dbReference type="PANTHER" id="PTHR34862">
    <property type="entry name" value="SPARK DOMAIN-CONTAINING PROTEIN"/>
    <property type="match status" value="1"/>
</dbReference>
<protein>
    <submittedName>
        <fullName evidence="1">Uncharacterized protein</fullName>
    </submittedName>
</protein>
<dbReference type="Proteomes" id="UP000292082">
    <property type="component" value="Unassembled WGS sequence"/>
</dbReference>
<evidence type="ECO:0000313" key="2">
    <source>
        <dbReference type="Proteomes" id="UP000292082"/>
    </source>
</evidence>
<reference evidence="1 2" key="1">
    <citation type="submission" date="2019-01" db="EMBL/GenBank/DDBJ databases">
        <title>Draft genome sequences of three monokaryotic isolates of the white-rot basidiomycete fungus Dichomitus squalens.</title>
        <authorList>
            <consortium name="DOE Joint Genome Institute"/>
            <person name="Lopez S.C."/>
            <person name="Andreopoulos B."/>
            <person name="Pangilinan J."/>
            <person name="Lipzen A."/>
            <person name="Riley R."/>
            <person name="Ahrendt S."/>
            <person name="Ng V."/>
            <person name="Barry K."/>
            <person name="Daum C."/>
            <person name="Grigoriev I.V."/>
            <person name="Hilden K.S."/>
            <person name="Makela M.R."/>
            <person name="de Vries R.P."/>
        </authorList>
    </citation>
    <scope>NUCLEOTIDE SEQUENCE [LARGE SCALE GENOMIC DNA]</scope>
    <source>
        <strain evidence="1 2">CBS 464.89</strain>
    </source>
</reference>
<organism evidence="1 2">
    <name type="scientific">Dichomitus squalens</name>
    <dbReference type="NCBI Taxonomy" id="114155"/>
    <lineage>
        <taxon>Eukaryota</taxon>
        <taxon>Fungi</taxon>
        <taxon>Dikarya</taxon>
        <taxon>Basidiomycota</taxon>
        <taxon>Agaricomycotina</taxon>
        <taxon>Agaricomycetes</taxon>
        <taxon>Polyporales</taxon>
        <taxon>Polyporaceae</taxon>
        <taxon>Dichomitus</taxon>
    </lineage>
</organism>
<proteinExistence type="predicted"/>
<accession>A0A4Q9QB19</accession>
<name>A0A4Q9QB19_9APHY</name>
<dbReference type="PANTHER" id="PTHR34862:SF1">
    <property type="entry name" value="SPARK DOMAIN-CONTAINING PROTEIN"/>
    <property type="match status" value="1"/>
</dbReference>
<evidence type="ECO:0000313" key="1">
    <source>
        <dbReference type="EMBL" id="TBU64291.1"/>
    </source>
</evidence>
<sequence length="277" mass="27523">MFAFSKFALLATAVAGLQMVGTSAQSISSQCQATLAEIVSSSDASCLNAQNLVGLVLSSGSNASIVPTLNTWLTGLCAKPACSNDTLSTIVQNVTSGCQSDLNSLGLSGIDAGQLSALVQTAYPTVRSALCLADSKQNNQLCVIEYLDSVQPYTGNLTLANIEAIGSNLADSSSAPSILANVTCTDCVKGVYSVLNSGLGSFLPSTIGSSLQSTCGASFTDGSTPSDVAQLASGASSASSSTTVTPNGAVPALSFAPIVGVAASVLVAAVSALFVLA</sequence>
<gene>
    <name evidence="1" type="ORF">BD310DRAFT_914399</name>
</gene>
<dbReference type="EMBL" id="ML145086">
    <property type="protein sequence ID" value="TBU64291.1"/>
    <property type="molecule type" value="Genomic_DNA"/>
</dbReference>
<keyword evidence="2" id="KW-1185">Reference proteome</keyword>
<dbReference type="AlphaFoldDB" id="A0A4Q9QB19"/>